<name>A0A4V3D8N9_9ACTN</name>
<protein>
    <recommendedName>
        <fullName evidence="1">SAV-6107-like HEPN domain-containing protein</fullName>
    </recommendedName>
</protein>
<dbReference type="OrthoDB" id="4773848at2"/>
<feature type="domain" description="SAV-6107-like HEPN" evidence="1">
    <location>
        <begin position="39"/>
        <end position="137"/>
    </location>
</feature>
<dbReference type="AlphaFoldDB" id="A0A4V3D8N9"/>
<reference evidence="2 3" key="1">
    <citation type="submission" date="2019-03" db="EMBL/GenBank/DDBJ databases">
        <title>Genomic Encyclopedia of Type Strains, Phase IV (KMG-IV): sequencing the most valuable type-strain genomes for metagenomic binning, comparative biology and taxonomic classification.</title>
        <authorList>
            <person name="Goeker M."/>
        </authorList>
    </citation>
    <scope>NUCLEOTIDE SEQUENCE [LARGE SCALE GENOMIC DNA]</scope>
    <source>
        <strain evidence="2 3">DSM 46770</strain>
    </source>
</reference>
<organism evidence="2 3">
    <name type="scientific">Actinorugispora endophytica</name>
    <dbReference type="NCBI Taxonomy" id="1605990"/>
    <lineage>
        <taxon>Bacteria</taxon>
        <taxon>Bacillati</taxon>
        <taxon>Actinomycetota</taxon>
        <taxon>Actinomycetes</taxon>
        <taxon>Streptosporangiales</taxon>
        <taxon>Nocardiopsidaceae</taxon>
        <taxon>Actinorugispora</taxon>
    </lineage>
</organism>
<evidence type="ECO:0000259" key="1">
    <source>
        <dbReference type="Pfam" id="PF18726"/>
    </source>
</evidence>
<dbReference type="Pfam" id="PF18726">
    <property type="entry name" value="HEPN_SAV_6107"/>
    <property type="match status" value="1"/>
</dbReference>
<keyword evidence="3" id="KW-1185">Reference proteome</keyword>
<accession>A0A4V3D8N9</accession>
<dbReference type="Proteomes" id="UP000295281">
    <property type="component" value="Unassembled WGS sequence"/>
</dbReference>
<gene>
    <name evidence="2" type="ORF">EV190_106178</name>
</gene>
<proteinExistence type="predicted"/>
<evidence type="ECO:0000313" key="3">
    <source>
        <dbReference type="Proteomes" id="UP000295281"/>
    </source>
</evidence>
<dbReference type="EMBL" id="SNYN01000006">
    <property type="protein sequence ID" value="TDQ52539.1"/>
    <property type="molecule type" value="Genomic_DNA"/>
</dbReference>
<comment type="caution">
    <text evidence="2">The sequence shown here is derived from an EMBL/GenBank/DDBJ whole genome shotgun (WGS) entry which is preliminary data.</text>
</comment>
<dbReference type="InterPro" id="IPR040891">
    <property type="entry name" value="HEPN_SAV_6107"/>
</dbReference>
<sequence>MISQPAIFSVSDVTRRPRRTIAPSVPSALESARSYLSEAQATDSPPTRYVNAHLAALRVAAAVLAQRADPGARPVRGRRPRSAWELLPKAAPELAEWAAFFDAGAPRRAAAEAGLSNTVTPAEADALLKEARAFLSVAESLLGLRPPHGTD</sequence>
<evidence type="ECO:0000313" key="2">
    <source>
        <dbReference type="EMBL" id="TDQ52539.1"/>
    </source>
</evidence>
<dbReference type="RefSeq" id="WP_133741432.1">
    <property type="nucleotide sequence ID" value="NZ_SNYN01000006.1"/>
</dbReference>